<feature type="compositionally biased region" description="Low complexity" evidence="1">
    <location>
        <begin position="21"/>
        <end position="31"/>
    </location>
</feature>
<proteinExistence type="predicted"/>
<evidence type="ECO:0000313" key="4">
    <source>
        <dbReference type="Proteomes" id="UP000224006"/>
    </source>
</evidence>
<protein>
    <recommendedName>
        <fullName evidence="5">Transmembrane protein</fullName>
    </recommendedName>
</protein>
<dbReference type="Proteomes" id="UP000224006">
    <property type="component" value="Chromosome VI"/>
</dbReference>
<feature type="transmembrane region" description="Helical" evidence="2">
    <location>
        <begin position="457"/>
        <end position="476"/>
    </location>
</feature>
<evidence type="ECO:0000256" key="1">
    <source>
        <dbReference type="SAM" id="MobiDB-lite"/>
    </source>
</evidence>
<evidence type="ECO:0000313" key="3">
    <source>
        <dbReference type="EMBL" id="PFH34678.1"/>
    </source>
</evidence>
<sequence length="686" mass="74285">MWRHSSSSVSIEIVPDGPPGTGAATPAAFPPVLQIDGGGDSSSSEGLSAIQSKPSLKARFSSGRAASLSPPQVPVSFRGTMSRQSSACVRPKLSAAESTSSRRLGEAHTPARAARSGTFQSGSNMAGEEVARDVPGDQDTHPIIRTALSTEAFAKRRQDAAPHRGRSTVSWGPVEEAPERSTNWKWRALSSSSGSDTPPDAKHDKQLTSVEIDEAGRKSFVGSPYSTKRDTPASARVDLARLDYSDVRELLPHNVHWVPRGSRLWALLCLVFVFRVICAVALLIAGAIAFSKIRQSTACKATFCFKDETVFSVGVGYGWAQNMLNALEWQLLIPVLVLAGTILVNSCLTFAVVWERTKETAIREERATVICGLISTFCLAGLVGPFFLVRKGFCEFGAFDWMYLLGDTAIAATRAGDEVCNQNGMVLFTIIIAVIAVCSEMSLFFRGYARLFEATLVLGYLKFAGGAALLFMAILISRDSMQYQNATRDIRNALLLKAVEERWGGVSAQSLLLASEPGVGVLNEAELPTVDALPTTIASQYSLFFDTSMAALYIMGFVDIGCGLYGCLAAYRRSPMLAGLNVLVNFVFVVVNAVAVGGMFFGSKSLQFTCNYKKYPVRQLPYDHYFSRLVCQSRAVYLTSWAVLVVLTLLFLVDFLVSAWGFIQAYCRKGPAEAAALQKNPEGKTD</sequence>
<comment type="caution">
    <text evidence="3">The sequence shown here is derived from an EMBL/GenBank/DDBJ whole genome shotgun (WGS) entry which is preliminary data.</text>
</comment>
<keyword evidence="2" id="KW-1133">Transmembrane helix</keyword>
<dbReference type="OrthoDB" id="331032at2759"/>
<feature type="region of interest" description="Disordered" evidence="1">
    <location>
        <begin position="1"/>
        <end position="49"/>
    </location>
</feature>
<feature type="transmembrane region" description="Helical" evidence="2">
    <location>
        <begin position="635"/>
        <end position="663"/>
    </location>
</feature>
<feature type="region of interest" description="Disordered" evidence="1">
    <location>
        <begin position="155"/>
        <end position="209"/>
    </location>
</feature>
<keyword evidence="2" id="KW-0472">Membrane</keyword>
<evidence type="ECO:0000256" key="2">
    <source>
        <dbReference type="SAM" id="Phobius"/>
    </source>
</evidence>
<name>A0A2A9M871_BESBE</name>
<feature type="transmembrane region" description="Helical" evidence="2">
    <location>
        <begin position="331"/>
        <end position="354"/>
    </location>
</feature>
<gene>
    <name evidence="3" type="ORF">BESB_067110</name>
</gene>
<reference evidence="3 4" key="1">
    <citation type="submission" date="2017-09" db="EMBL/GenBank/DDBJ databases">
        <title>Genome sequencing of Besnoitia besnoiti strain Bb-Ger1.</title>
        <authorList>
            <person name="Schares G."/>
            <person name="Venepally P."/>
            <person name="Lorenzi H.A."/>
        </authorList>
    </citation>
    <scope>NUCLEOTIDE SEQUENCE [LARGE SCALE GENOMIC DNA]</scope>
    <source>
        <strain evidence="3 4">Bb-Ger1</strain>
    </source>
</reference>
<organism evidence="3 4">
    <name type="scientific">Besnoitia besnoiti</name>
    <name type="common">Apicomplexan protozoan</name>
    <dbReference type="NCBI Taxonomy" id="94643"/>
    <lineage>
        <taxon>Eukaryota</taxon>
        <taxon>Sar</taxon>
        <taxon>Alveolata</taxon>
        <taxon>Apicomplexa</taxon>
        <taxon>Conoidasida</taxon>
        <taxon>Coccidia</taxon>
        <taxon>Eucoccidiorida</taxon>
        <taxon>Eimeriorina</taxon>
        <taxon>Sarcocystidae</taxon>
        <taxon>Besnoitia</taxon>
    </lineage>
</organism>
<dbReference type="GeneID" id="40311637"/>
<feature type="transmembrane region" description="Helical" evidence="2">
    <location>
        <begin position="366"/>
        <end position="388"/>
    </location>
</feature>
<feature type="compositionally biased region" description="Polar residues" evidence="1">
    <location>
        <begin position="1"/>
        <end position="10"/>
    </location>
</feature>
<evidence type="ECO:0008006" key="5">
    <source>
        <dbReference type="Google" id="ProtNLM"/>
    </source>
</evidence>
<feature type="region of interest" description="Disordered" evidence="1">
    <location>
        <begin position="61"/>
        <end position="126"/>
    </location>
</feature>
<feature type="transmembrane region" description="Helical" evidence="2">
    <location>
        <begin position="264"/>
        <end position="290"/>
    </location>
</feature>
<feature type="compositionally biased region" description="Polar residues" evidence="1">
    <location>
        <begin position="180"/>
        <end position="196"/>
    </location>
</feature>
<keyword evidence="2" id="KW-0812">Transmembrane</keyword>
<feature type="transmembrane region" description="Helical" evidence="2">
    <location>
        <begin position="425"/>
        <end position="445"/>
    </location>
</feature>
<dbReference type="EMBL" id="NWUJ01000006">
    <property type="protein sequence ID" value="PFH34678.1"/>
    <property type="molecule type" value="Genomic_DNA"/>
</dbReference>
<dbReference type="AlphaFoldDB" id="A0A2A9M871"/>
<accession>A0A2A9M871</accession>
<dbReference type="VEuPathDB" id="ToxoDB:BESB_067110"/>
<dbReference type="KEGG" id="bbes:BESB_067110"/>
<dbReference type="RefSeq" id="XP_029218687.1">
    <property type="nucleotide sequence ID" value="XM_029365104.1"/>
</dbReference>
<keyword evidence="4" id="KW-1185">Reference proteome</keyword>
<feature type="transmembrane region" description="Helical" evidence="2">
    <location>
        <begin position="583"/>
        <end position="602"/>
    </location>
</feature>
<feature type="transmembrane region" description="Helical" evidence="2">
    <location>
        <begin position="550"/>
        <end position="571"/>
    </location>
</feature>